<accession>A0A401PIF6</accession>
<dbReference type="GO" id="GO:0007173">
    <property type="term" value="P:epidermal growth factor receptor signaling pathway"/>
    <property type="evidence" value="ECO:0007669"/>
    <property type="project" value="TreeGrafter"/>
</dbReference>
<reference evidence="3 4" key="1">
    <citation type="journal article" date="2018" name="Nat. Ecol. Evol.">
        <title>Shark genomes provide insights into elasmobranch evolution and the origin of vertebrates.</title>
        <authorList>
            <person name="Hara Y"/>
            <person name="Yamaguchi K"/>
            <person name="Onimaru K"/>
            <person name="Kadota M"/>
            <person name="Koyanagi M"/>
            <person name="Keeley SD"/>
            <person name="Tatsumi K"/>
            <person name="Tanaka K"/>
            <person name="Motone F"/>
            <person name="Kageyama Y"/>
            <person name="Nozu R"/>
            <person name="Adachi N"/>
            <person name="Nishimura O"/>
            <person name="Nakagawa R"/>
            <person name="Tanegashima C"/>
            <person name="Kiyatake I"/>
            <person name="Matsumoto R"/>
            <person name="Murakumo K"/>
            <person name="Nishida K"/>
            <person name="Terakita A"/>
            <person name="Kuratani S"/>
            <person name="Sato K"/>
            <person name="Hyodo S Kuraku.S."/>
        </authorList>
    </citation>
    <scope>NUCLEOTIDE SEQUENCE [LARGE SCALE GENOMIC DNA]</scope>
</reference>
<name>A0A401PIF6_SCYTO</name>
<evidence type="ECO:0000259" key="2">
    <source>
        <dbReference type="Pfam" id="PF12736"/>
    </source>
</evidence>
<dbReference type="STRING" id="75743.A0A401PIF6"/>
<dbReference type="Proteomes" id="UP000288216">
    <property type="component" value="Unassembled WGS sequence"/>
</dbReference>
<evidence type="ECO:0000313" key="4">
    <source>
        <dbReference type="Proteomes" id="UP000288216"/>
    </source>
</evidence>
<comment type="caution">
    <text evidence="3">The sequence shown here is derived from an EMBL/GenBank/DDBJ whole genome shotgun (WGS) entry which is preliminary data.</text>
</comment>
<evidence type="ECO:0000256" key="1">
    <source>
        <dbReference type="ARBA" id="ARBA00022553"/>
    </source>
</evidence>
<dbReference type="PANTHER" id="PTHR14454">
    <property type="entry name" value="GRB2-ASSOCIATED AND REGULATOR OF MAPK PROTEIN FAMILY MEMBER"/>
    <property type="match status" value="1"/>
</dbReference>
<keyword evidence="1" id="KW-0597">Phosphoprotein</keyword>
<sequence>METPSSTRAIEWSGVTRPLDLLVSTYRLPQLIRLENGETVEGIRENDLVLLHSCRQWTTITARSLEEGHYVIGPKTEIPVHYGDLGTKQKITRPSIGQAYMQHGRE</sequence>
<dbReference type="EMBL" id="BFAA01000550">
    <property type="protein sequence ID" value="GCB72920.1"/>
    <property type="molecule type" value="Genomic_DNA"/>
</dbReference>
<dbReference type="InterPro" id="IPR025946">
    <property type="entry name" value="CABIT_dom"/>
</dbReference>
<keyword evidence="4" id="KW-1185">Reference proteome</keyword>
<dbReference type="GO" id="GO:0071364">
    <property type="term" value="P:cellular response to epidermal growth factor stimulus"/>
    <property type="evidence" value="ECO:0007669"/>
    <property type="project" value="TreeGrafter"/>
</dbReference>
<protein>
    <recommendedName>
        <fullName evidence="2">CABIT domain-containing protein</fullName>
    </recommendedName>
</protein>
<gene>
    <name evidence="3" type="ORF">scyTo_0002254</name>
</gene>
<dbReference type="PANTHER" id="PTHR14454:SF6">
    <property type="entry name" value="GRB2-ASSOCIATED AND REGULATOR OF MAPK PROTEIN 1"/>
    <property type="match status" value="1"/>
</dbReference>
<proteinExistence type="predicted"/>
<dbReference type="AlphaFoldDB" id="A0A401PIF6"/>
<feature type="domain" description="CABIT" evidence="2">
    <location>
        <begin position="28"/>
        <end position="82"/>
    </location>
</feature>
<dbReference type="Pfam" id="PF12736">
    <property type="entry name" value="CABIT"/>
    <property type="match status" value="1"/>
</dbReference>
<dbReference type="InterPro" id="IPR052281">
    <property type="entry name" value="GAREM"/>
</dbReference>
<dbReference type="OrthoDB" id="6077228at2759"/>
<evidence type="ECO:0000313" key="3">
    <source>
        <dbReference type="EMBL" id="GCB72920.1"/>
    </source>
</evidence>
<organism evidence="3 4">
    <name type="scientific">Scyliorhinus torazame</name>
    <name type="common">Cloudy catshark</name>
    <name type="synonym">Catulus torazame</name>
    <dbReference type="NCBI Taxonomy" id="75743"/>
    <lineage>
        <taxon>Eukaryota</taxon>
        <taxon>Metazoa</taxon>
        <taxon>Chordata</taxon>
        <taxon>Craniata</taxon>
        <taxon>Vertebrata</taxon>
        <taxon>Chondrichthyes</taxon>
        <taxon>Elasmobranchii</taxon>
        <taxon>Galeomorphii</taxon>
        <taxon>Galeoidea</taxon>
        <taxon>Carcharhiniformes</taxon>
        <taxon>Scyliorhinidae</taxon>
        <taxon>Scyliorhinus</taxon>
    </lineage>
</organism>
<dbReference type="GO" id="GO:0070064">
    <property type="term" value="F:proline-rich region binding"/>
    <property type="evidence" value="ECO:0007669"/>
    <property type="project" value="TreeGrafter"/>
</dbReference>